<feature type="transmembrane region" description="Helical" evidence="1">
    <location>
        <begin position="38"/>
        <end position="54"/>
    </location>
</feature>
<dbReference type="AlphaFoldDB" id="X0UL05"/>
<keyword evidence="1" id="KW-0812">Transmembrane</keyword>
<gene>
    <name evidence="2" type="ORF">S01H1_18746</name>
</gene>
<keyword evidence="1" id="KW-1133">Transmembrane helix</keyword>
<sequence length="55" mass="6601">MKIFTHVYRIEIYSNGKFCWRNHGWLEKGINDYKKDRVFDFIVIMALAGMVIFAN</sequence>
<reference evidence="2" key="1">
    <citation type="journal article" date="2014" name="Front. Microbiol.">
        <title>High frequency of phylogenetically diverse reductive dehalogenase-homologous genes in deep subseafloor sedimentary metagenomes.</title>
        <authorList>
            <person name="Kawai M."/>
            <person name="Futagami T."/>
            <person name="Toyoda A."/>
            <person name="Takaki Y."/>
            <person name="Nishi S."/>
            <person name="Hori S."/>
            <person name="Arai W."/>
            <person name="Tsubouchi T."/>
            <person name="Morono Y."/>
            <person name="Uchiyama I."/>
            <person name="Ito T."/>
            <person name="Fujiyama A."/>
            <person name="Inagaki F."/>
            <person name="Takami H."/>
        </authorList>
    </citation>
    <scope>NUCLEOTIDE SEQUENCE</scope>
    <source>
        <strain evidence="2">Expedition CK06-06</strain>
    </source>
</reference>
<accession>X0UL05</accession>
<comment type="caution">
    <text evidence="2">The sequence shown here is derived from an EMBL/GenBank/DDBJ whole genome shotgun (WGS) entry which is preliminary data.</text>
</comment>
<evidence type="ECO:0000256" key="1">
    <source>
        <dbReference type="SAM" id="Phobius"/>
    </source>
</evidence>
<protein>
    <submittedName>
        <fullName evidence="2">Uncharacterized protein</fullName>
    </submittedName>
</protein>
<keyword evidence="1" id="KW-0472">Membrane</keyword>
<proteinExistence type="predicted"/>
<dbReference type="EMBL" id="BARS01010051">
    <property type="protein sequence ID" value="GAF89175.1"/>
    <property type="molecule type" value="Genomic_DNA"/>
</dbReference>
<organism evidence="2">
    <name type="scientific">marine sediment metagenome</name>
    <dbReference type="NCBI Taxonomy" id="412755"/>
    <lineage>
        <taxon>unclassified sequences</taxon>
        <taxon>metagenomes</taxon>
        <taxon>ecological metagenomes</taxon>
    </lineage>
</organism>
<evidence type="ECO:0000313" key="2">
    <source>
        <dbReference type="EMBL" id="GAF89175.1"/>
    </source>
</evidence>
<name>X0UL05_9ZZZZ</name>